<feature type="compositionally biased region" description="Basic and acidic residues" evidence="1">
    <location>
        <begin position="191"/>
        <end position="214"/>
    </location>
</feature>
<feature type="region of interest" description="Disordered" evidence="1">
    <location>
        <begin position="191"/>
        <end position="238"/>
    </location>
</feature>
<dbReference type="AlphaFoldDB" id="A0A9W9KR23"/>
<sequence>MTPRTTLLDPVQRLTQALTTPTRSPISTLLSTFTTQPTPLAHEHGLPQLAPFLGRSFTGLDGVARYFELLADHLAIHDMAFEPDESWVVDDTNQAVTLRGSATFEWKATRQAWDETFVYRVALAEDASSDPLKRGSLRVWEYRVWADSGAAYLARLGRLGELLQAGAREGGGGRAGVEGIHLDYQIEVREATEKETKKKRDAEAGRGDATETRKSRDRKKSGCQDVLGSGLNVYGSCG</sequence>
<dbReference type="Proteomes" id="UP001141434">
    <property type="component" value="Unassembled WGS sequence"/>
</dbReference>
<dbReference type="OrthoDB" id="3352776at2759"/>
<organism evidence="2 3">
    <name type="scientific">Penicillium alfredii</name>
    <dbReference type="NCBI Taxonomy" id="1506179"/>
    <lineage>
        <taxon>Eukaryota</taxon>
        <taxon>Fungi</taxon>
        <taxon>Dikarya</taxon>
        <taxon>Ascomycota</taxon>
        <taxon>Pezizomycotina</taxon>
        <taxon>Eurotiomycetes</taxon>
        <taxon>Eurotiomycetidae</taxon>
        <taxon>Eurotiales</taxon>
        <taxon>Aspergillaceae</taxon>
        <taxon>Penicillium</taxon>
    </lineage>
</organism>
<proteinExistence type="predicted"/>
<protein>
    <submittedName>
        <fullName evidence="2">Uncharacterized protein</fullName>
    </submittedName>
</protein>
<keyword evidence="3" id="KW-1185">Reference proteome</keyword>
<evidence type="ECO:0000256" key="1">
    <source>
        <dbReference type="SAM" id="MobiDB-lite"/>
    </source>
</evidence>
<comment type="caution">
    <text evidence="2">The sequence shown here is derived from an EMBL/GenBank/DDBJ whole genome shotgun (WGS) entry which is preliminary data.</text>
</comment>
<accession>A0A9W9KR23</accession>
<dbReference type="Gene3D" id="3.10.450.50">
    <property type="match status" value="1"/>
</dbReference>
<name>A0A9W9KR23_9EURO</name>
<dbReference type="EMBL" id="JAPMSZ010000001">
    <property type="protein sequence ID" value="KAJ5114857.1"/>
    <property type="molecule type" value="Genomic_DNA"/>
</dbReference>
<dbReference type="GeneID" id="81390368"/>
<dbReference type="RefSeq" id="XP_056516050.1">
    <property type="nucleotide sequence ID" value="XM_056651200.1"/>
</dbReference>
<evidence type="ECO:0000313" key="2">
    <source>
        <dbReference type="EMBL" id="KAJ5114857.1"/>
    </source>
</evidence>
<reference evidence="2" key="1">
    <citation type="submission" date="2022-11" db="EMBL/GenBank/DDBJ databases">
        <authorList>
            <person name="Petersen C."/>
        </authorList>
    </citation>
    <scope>NUCLEOTIDE SEQUENCE</scope>
    <source>
        <strain evidence="2">IBT 34128</strain>
    </source>
</reference>
<gene>
    <name evidence="2" type="ORF">NUU61_000616</name>
</gene>
<reference evidence="2" key="2">
    <citation type="journal article" date="2023" name="IMA Fungus">
        <title>Comparative genomic study of the Penicillium genus elucidates a diverse pangenome and 15 lateral gene transfer events.</title>
        <authorList>
            <person name="Petersen C."/>
            <person name="Sorensen T."/>
            <person name="Nielsen M.R."/>
            <person name="Sondergaard T.E."/>
            <person name="Sorensen J.L."/>
            <person name="Fitzpatrick D.A."/>
            <person name="Frisvad J.C."/>
            <person name="Nielsen K.L."/>
        </authorList>
    </citation>
    <scope>NUCLEOTIDE SEQUENCE</scope>
    <source>
        <strain evidence="2">IBT 34128</strain>
    </source>
</reference>
<evidence type="ECO:0000313" key="3">
    <source>
        <dbReference type="Proteomes" id="UP001141434"/>
    </source>
</evidence>